<evidence type="ECO:0000256" key="1">
    <source>
        <dbReference type="SAM" id="MobiDB-lite"/>
    </source>
</evidence>
<feature type="region of interest" description="Disordered" evidence="1">
    <location>
        <begin position="79"/>
        <end position="113"/>
    </location>
</feature>
<proteinExistence type="predicted"/>
<feature type="signal peptide" evidence="2">
    <location>
        <begin position="1"/>
        <end position="40"/>
    </location>
</feature>
<feature type="chain" id="PRO_5046012753" evidence="2">
    <location>
        <begin position="41"/>
        <end position="130"/>
    </location>
</feature>
<dbReference type="Proteomes" id="UP000671868">
    <property type="component" value="Chromosome"/>
</dbReference>
<name>A0ABX7W389_9GAMM</name>
<reference evidence="3 4" key="1">
    <citation type="journal article" date="2021" name="Front. Microbiol.">
        <title>Aerobic Denitrification and Heterotrophic Sulfur Oxidation in the Genus Halomonas Revealed by Six Novel Species Characterizations and Genome-Based Analysis.</title>
        <authorList>
            <person name="Wang L."/>
            <person name="Shao Z."/>
        </authorList>
    </citation>
    <scope>NUCLEOTIDE SEQUENCE [LARGE SCALE GENOMIC DNA]</scope>
    <source>
        <strain evidence="3 4">MCCC 1A11059</strain>
    </source>
</reference>
<evidence type="ECO:0000313" key="4">
    <source>
        <dbReference type="Proteomes" id="UP000671868"/>
    </source>
</evidence>
<organism evidence="3 4">
    <name type="scientific">Billgrantia sulfidoxydans</name>
    <dbReference type="NCBI Taxonomy" id="2733484"/>
    <lineage>
        <taxon>Bacteria</taxon>
        <taxon>Pseudomonadati</taxon>
        <taxon>Pseudomonadota</taxon>
        <taxon>Gammaproteobacteria</taxon>
        <taxon>Oceanospirillales</taxon>
        <taxon>Halomonadaceae</taxon>
        <taxon>Billgrantia</taxon>
    </lineage>
</organism>
<gene>
    <name evidence="3" type="ORF">HNO51_06180</name>
</gene>
<keyword evidence="2" id="KW-0732">Signal</keyword>
<keyword evidence="4" id="KW-1185">Reference proteome</keyword>
<dbReference type="EMBL" id="CP053381">
    <property type="protein sequence ID" value="QTP54311.1"/>
    <property type="molecule type" value="Genomic_DNA"/>
</dbReference>
<evidence type="ECO:0000313" key="3">
    <source>
        <dbReference type="EMBL" id="QTP54311.1"/>
    </source>
</evidence>
<protein>
    <submittedName>
        <fullName evidence="3">Uncharacterized protein</fullName>
    </submittedName>
</protein>
<accession>A0ABX7W389</accession>
<sequence>MAPRPAYARPQPAPVWAWARYWLFAALGLAMLLLAPPAMASGVDASSETPSIVATTANHGEECHHDTRIAQPSDVTLRSERHDSQDAACSEGLVPGQGALPHRTSALGFPRTHPDPSPLPIYLVTGRIRS</sequence>
<dbReference type="RefSeq" id="WP_197450164.1">
    <property type="nucleotide sequence ID" value="NZ_CP053381.1"/>
</dbReference>
<evidence type="ECO:0000256" key="2">
    <source>
        <dbReference type="SAM" id="SignalP"/>
    </source>
</evidence>